<comment type="subcellular location">
    <subcellularLocation>
        <location evidence="1">Nucleus</location>
    </subcellularLocation>
</comment>
<reference evidence="7 8" key="1">
    <citation type="journal article" date="2023" name="BMC Biotechnol.">
        <title>Vitis rotundifolia cv Carlos genome sequencing.</title>
        <authorList>
            <person name="Huff M."/>
            <person name="Hulse-Kemp A."/>
            <person name="Scheffler B."/>
            <person name="Youngblood R."/>
            <person name="Simpson S."/>
            <person name="Babiker E."/>
            <person name="Staton M."/>
        </authorList>
    </citation>
    <scope>NUCLEOTIDE SEQUENCE [LARGE SCALE GENOMIC DNA]</scope>
    <source>
        <tissue evidence="7">Leaf</tissue>
    </source>
</reference>
<dbReference type="GO" id="GO:0003677">
    <property type="term" value="F:DNA binding"/>
    <property type="evidence" value="ECO:0007669"/>
    <property type="project" value="UniProtKB-KW"/>
</dbReference>
<sequence length="299" mass="34046">MQVTYSKRRKGIFKKASELTIPCDAKVSIIMLSSTGKLHEYFSPSITMKQIFDQYQNTLGADLWSYHYERMQENLKKLKDVSKSFRKEIKQSMGELTGGSDIVLEMRKSGELKRVSEDSNDELSHPEGVIQPGLAESKLSLDLVRGCLAENAKDSNEEHDGRDSEDGQPDVDIAQEMSQRVSIVRFVSDSIGRRIVKTQVEMKMDTLITATSYMAENEWNDKNAIVVIVFSRRLGTEDEFVFQTGLTALKREDDDGKLVMGFLKSEELNKKADQKEYCSRNAPRRKYSLHSLHGNLWAL</sequence>
<dbReference type="PRINTS" id="PR00404">
    <property type="entry name" value="MADSDOMAIN"/>
</dbReference>
<dbReference type="Gene3D" id="3.40.1810.10">
    <property type="entry name" value="Transcription factor, MADS-box"/>
    <property type="match status" value="1"/>
</dbReference>
<dbReference type="PROSITE" id="PS51354">
    <property type="entry name" value="GLUTAREDOXIN_2"/>
    <property type="match status" value="1"/>
</dbReference>
<protein>
    <recommendedName>
        <fullName evidence="6">MADS-box domain-containing protein</fullName>
    </recommendedName>
</protein>
<dbReference type="PANTHER" id="PTHR48019">
    <property type="entry name" value="SERUM RESPONSE FACTOR HOMOLOG"/>
    <property type="match status" value="1"/>
</dbReference>
<organism evidence="7 8">
    <name type="scientific">Vitis rotundifolia</name>
    <name type="common">Muscadine grape</name>
    <dbReference type="NCBI Taxonomy" id="103349"/>
    <lineage>
        <taxon>Eukaryota</taxon>
        <taxon>Viridiplantae</taxon>
        <taxon>Streptophyta</taxon>
        <taxon>Embryophyta</taxon>
        <taxon>Tracheophyta</taxon>
        <taxon>Spermatophyta</taxon>
        <taxon>Magnoliopsida</taxon>
        <taxon>eudicotyledons</taxon>
        <taxon>Gunneridae</taxon>
        <taxon>Pentapetalae</taxon>
        <taxon>rosids</taxon>
        <taxon>Vitales</taxon>
        <taxon>Vitaceae</taxon>
        <taxon>Viteae</taxon>
        <taxon>Vitis</taxon>
    </lineage>
</organism>
<dbReference type="SMART" id="SM00432">
    <property type="entry name" value="MADS"/>
    <property type="match status" value="1"/>
</dbReference>
<keyword evidence="2" id="KW-0805">Transcription regulation</keyword>
<feature type="domain" description="MADS-box" evidence="6">
    <location>
        <begin position="1"/>
        <end position="45"/>
    </location>
</feature>
<dbReference type="Pfam" id="PF00319">
    <property type="entry name" value="SRF-TF"/>
    <property type="match status" value="1"/>
</dbReference>
<keyword evidence="8" id="KW-1185">Reference proteome</keyword>
<dbReference type="InterPro" id="IPR050142">
    <property type="entry name" value="MADS-box/MEF2_TF"/>
</dbReference>
<evidence type="ECO:0000259" key="6">
    <source>
        <dbReference type="PROSITE" id="PS50066"/>
    </source>
</evidence>
<dbReference type="InterPro" id="IPR036879">
    <property type="entry name" value="TF_MADSbox_sf"/>
</dbReference>
<dbReference type="EMBL" id="JARBHA010000005">
    <property type="protein sequence ID" value="KAJ9700471.1"/>
    <property type="molecule type" value="Genomic_DNA"/>
</dbReference>
<keyword evidence="5" id="KW-0539">Nucleus</keyword>
<evidence type="ECO:0000256" key="4">
    <source>
        <dbReference type="ARBA" id="ARBA00023163"/>
    </source>
</evidence>
<dbReference type="Proteomes" id="UP001168098">
    <property type="component" value="Unassembled WGS sequence"/>
</dbReference>
<dbReference type="InterPro" id="IPR002100">
    <property type="entry name" value="TF_MADSbox"/>
</dbReference>
<comment type="caution">
    <text evidence="7">The sequence shown here is derived from an EMBL/GenBank/DDBJ whole genome shotgun (WGS) entry which is preliminary data.</text>
</comment>
<dbReference type="AlphaFoldDB" id="A0AA39A424"/>
<proteinExistence type="predicted"/>
<evidence type="ECO:0000313" key="8">
    <source>
        <dbReference type="Proteomes" id="UP001168098"/>
    </source>
</evidence>
<accession>A0AA39A424</accession>
<dbReference type="SUPFAM" id="SSF55455">
    <property type="entry name" value="SRF-like"/>
    <property type="match status" value="1"/>
</dbReference>
<keyword evidence="3" id="KW-0238">DNA-binding</keyword>
<name>A0AA39A424_VITRO</name>
<evidence type="ECO:0000256" key="3">
    <source>
        <dbReference type="ARBA" id="ARBA00023125"/>
    </source>
</evidence>
<dbReference type="GO" id="GO:0046983">
    <property type="term" value="F:protein dimerization activity"/>
    <property type="evidence" value="ECO:0007669"/>
    <property type="project" value="InterPro"/>
</dbReference>
<evidence type="ECO:0000313" key="7">
    <source>
        <dbReference type="EMBL" id="KAJ9700471.1"/>
    </source>
</evidence>
<dbReference type="PROSITE" id="PS50066">
    <property type="entry name" value="MADS_BOX_2"/>
    <property type="match status" value="1"/>
</dbReference>
<dbReference type="GO" id="GO:0005634">
    <property type="term" value="C:nucleus"/>
    <property type="evidence" value="ECO:0007669"/>
    <property type="project" value="UniProtKB-SubCell"/>
</dbReference>
<evidence type="ECO:0000256" key="2">
    <source>
        <dbReference type="ARBA" id="ARBA00023015"/>
    </source>
</evidence>
<evidence type="ECO:0000256" key="5">
    <source>
        <dbReference type="ARBA" id="ARBA00023242"/>
    </source>
</evidence>
<evidence type="ECO:0000256" key="1">
    <source>
        <dbReference type="ARBA" id="ARBA00004123"/>
    </source>
</evidence>
<keyword evidence="4" id="KW-0804">Transcription</keyword>
<gene>
    <name evidence="7" type="ORF">PVL29_005996</name>
</gene>